<dbReference type="Proteomes" id="UP001139409">
    <property type="component" value="Unassembled WGS sequence"/>
</dbReference>
<reference evidence="6" key="1">
    <citation type="submission" date="2021-09" db="EMBL/GenBank/DDBJ databases">
        <title>Fulvivirga sp. isolated from coastal sediment.</title>
        <authorList>
            <person name="Yu H."/>
        </authorList>
    </citation>
    <scope>NUCLEOTIDE SEQUENCE</scope>
    <source>
        <strain evidence="6">1062</strain>
    </source>
</reference>
<name>A0A9X1HW60_9BACT</name>
<dbReference type="PANTHER" id="PTHR43630">
    <property type="entry name" value="POLY-BETA-1,6-N-ACETYL-D-GLUCOSAMINE SYNTHASE"/>
    <property type="match status" value="1"/>
</dbReference>
<protein>
    <submittedName>
        <fullName evidence="6">Glycosyltransferase family 2 protein</fullName>
    </submittedName>
</protein>
<feature type="transmembrane region" description="Helical" evidence="4">
    <location>
        <begin position="6"/>
        <end position="31"/>
    </location>
</feature>
<feature type="transmembrane region" description="Helical" evidence="4">
    <location>
        <begin position="355"/>
        <end position="374"/>
    </location>
</feature>
<keyword evidence="7" id="KW-1185">Reference proteome</keyword>
<feature type="transmembrane region" description="Helical" evidence="4">
    <location>
        <begin position="322"/>
        <end position="343"/>
    </location>
</feature>
<dbReference type="Pfam" id="PF00535">
    <property type="entry name" value="Glycos_transf_2"/>
    <property type="match status" value="1"/>
</dbReference>
<evidence type="ECO:0000256" key="3">
    <source>
        <dbReference type="ARBA" id="ARBA00022679"/>
    </source>
</evidence>
<keyword evidence="4" id="KW-0472">Membrane</keyword>
<accession>A0A9X1HW60</accession>
<keyword evidence="4" id="KW-1133">Transmembrane helix</keyword>
<sequence>MELLCQLLIWFFAFIIFYAYIGYGVVLGILVKLKGNNAFSYSDSYKPAITHIIAAYNEEDLLADKIRNSLELDYPADAYKLLIVTDGSTDKSAEIARNHPQVTSFHEDKRSGKIAAVNRVMPYVDTPLVMFSDANTFLNRESVRNLTKHFEDPTVGVVAGEKRVLSEEKDGAAASGEGAYWKYESQLKKWDSQLYSVVGAAGELFAVRTSLYKPVDTSIIIEDFYISLRIAMDGLVTRYAPDAYAMEKGSASVSEELKRKIRIAAGGIQAIVKLLPLLNIFRYGWLSFQYISHRVLRWTLAPVGLIVVFLCSLYLGLKGMDFYMWLFWAQIIFYSLALLGWILQNRNIRMKILFIPYYFSMMNYAVFMGFFRYIRGKQSAVWEKAKRAA</sequence>
<dbReference type="GO" id="GO:0016757">
    <property type="term" value="F:glycosyltransferase activity"/>
    <property type="evidence" value="ECO:0007669"/>
    <property type="project" value="UniProtKB-KW"/>
</dbReference>
<proteinExistence type="inferred from homology"/>
<keyword evidence="3" id="KW-0808">Transferase</keyword>
<dbReference type="InterPro" id="IPR001173">
    <property type="entry name" value="Glyco_trans_2-like"/>
</dbReference>
<dbReference type="InterPro" id="IPR029044">
    <property type="entry name" value="Nucleotide-diphossugar_trans"/>
</dbReference>
<feature type="transmembrane region" description="Helical" evidence="4">
    <location>
        <begin position="295"/>
        <end position="315"/>
    </location>
</feature>
<dbReference type="RefSeq" id="WP_225699622.1">
    <property type="nucleotide sequence ID" value="NZ_JAIXNE010000007.1"/>
</dbReference>
<dbReference type="Gene3D" id="3.90.550.10">
    <property type="entry name" value="Spore Coat Polysaccharide Biosynthesis Protein SpsA, Chain A"/>
    <property type="match status" value="1"/>
</dbReference>
<evidence type="ECO:0000313" key="7">
    <source>
        <dbReference type="Proteomes" id="UP001139409"/>
    </source>
</evidence>
<keyword evidence="2" id="KW-0328">Glycosyltransferase</keyword>
<evidence type="ECO:0000256" key="4">
    <source>
        <dbReference type="SAM" id="Phobius"/>
    </source>
</evidence>
<evidence type="ECO:0000259" key="5">
    <source>
        <dbReference type="Pfam" id="PF00535"/>
    </source>
</evidence>
<comment type="caution">
    <text evidence="6">The sequence shown here is derived from an EMBL/GenBank/DDBJ whole genome shotgun (WGS) entry which is preliminary data.</text>
</comment>
<evidence type="ECO:0000313" key="6">
    <source>
        <dbReference type="EMBL" id="MCA6078761.1"/>
    </source>
</evidence>
<comment type="similarity">
    <text evidence="1">Belongs to the glycosyltransferase 2 family.</text>
</comment>
<dbReference type="PANTHER" id="PTHR43630:SF1">
    <property type="entry name" value="POLY-BETA-1,6-N-ACETYL-D-GLUCOSAMINE SYNTHASE"/>
    <property type="match status" value="1"/>
</dbReference>
<dbReference type="SUPFAM" id="SSF53448">
    <property type="entry name" value="Nucleotide-diphospho-sugar transferases"/>
    <property type="match status" value="1"/>
</dbReference>
<dbReference type="EMBL" id="JAIXNE010000007">
    <property type="protein sequence ID" value="MCA6078761.1"/>
    <property type="molecule type" value="Genomic_DNA"/>
</dbReference>
<dbReference type="CDD" id="cd06439">
    <property type="entry name" value="CESA_like_1"/>
    <property type="match status" value="1"/>
</dbReference>
<organism evidence="6 7">
    <name type="scientific">Fulvivirga sedimenti</name>
    <dbReference type="NCBI Taxonomy" id="2879465"/>
    <lineage>
        <taxon>Bacteria</taxon>
        <taxon>Pseudomonadati</taxon>
        <taxon>Bacteroidota</taxon>
        <taxon>Cytophagia</taxon>
        <taxon>Cytophagales</taxon>
        <taxon>Fulvivirgaceae</taxon>
        <taxon>Fulvivirga</taxon>
    </lineage>
</organism>
<evidence type="ECO:0000256" key="1">
    <source>
        <dbReference type="ARBA" id="ARBA00006739"/>
    </source>
</evidence>
<evidence type="ECO:0000256" key="2">
    <source>
        <dbReference type="ARBA" id="ARBA00022676"/>
    </source>
</evidence>
<feature type="domain" description="Glycosyltransferase 2-like" evidence="5">
    <location>
        <begin position="52"/>
        <end position="211"/>
    </location>
</feature>
<gene>
    <name evidence="6" type="ORF">LDX50_28055</name>
</gene>
<dbReference type="AlphaFoldDB" id="A0A9X1HW60"/>
<keyword evidence="4" id="KW-0812">Transmembrane</keyword>